<dbReference type="OrthoDB" id="9997422at2759"/>
<name>B8M954_TALSN</name>
<evidence type="ECO:0000256" key="1">
    <source>
        <dbReference type="SAM" id="MobiDB-lite"/>
    </source>
</evidence>
<dbReference type="InParanoid" id="B8M954"/>
<protein>
    <submittedName>
        <fullName evidence="3">IQ calmodulin-binding motif protein</fullName>
    </submittedName>
</protein>
<feature type="region of interest" description="Disordered" evidence="1">
    <location>
        <begin position="344"/>
        <end position="368"/>
    </location>
</feature>
<dbReference type="GO" id="GO:0030572">
    <property type="term" value="F:phosphatidyltransferase activity"/>
    <property type="evidence" value="ECO:0007669"/>
    <property type="project" value="UniProtKB-ARBA"/>
</dbReference>
<accession>B8M954</accession>
<dbReference type="STRING" id="441959.B8M954"/>
<dbReference type="EMBL" id="EQ962655">
    <property type="protein sequence ID" value="EED17349.1"/>
    <property type="molecule type" value="Genomic_DNA"/>
</dbReference>
<feature type="region of interest" description="Disordered" evidence="1">
    <location>
        <begin position="286"/>
        <end position="330"/>
    </location>
</feature>
<dbReference type="HOGENOM" id="CLU_008053_1_0_1"/>
<dbReference type="Pfam" id="PF13091">
    <property type="entry name" value="PLDc_2"/>
    <property type="match status" value="1"/>
</dbReference>
<dbReference type="InterPro" id="IPR001736">
    <property type="entry name" value="PLipase_D/transphosphatidylase"/>
</dbReference>
<reference evidence="4" key="1">
    <citation type="journal article" date="2015" name="Genome Announc.">
        <title>Genome sequence of the AIDS-associated pathogen Penicillium marneffei (ATCC18224) and its near taxonomic relative Talaromyces stipitatus (ATCC10500).</title>
        <authorList>
            <person name="Nierman W.C."/>
            <person name="Fedorova-Abrams N.D."/>
            <person name="Andrianopoulos A."/>
        </authorList>
    </citation>
    <scope>NUCLEOTIDE SEQUENCE [LARGE SCALE GENOMIC DNA]</scope>
    <source>
        <strain evidence="4">ATCC 10500 / CBS 375.48 / QM 6759 / NRRL 1006</strain>
    </source>
</reference>
<proteinExistence type="predicted"/>
<dbReference type="RefSeq" id="XP_002481341.1">
    <property type="nucleotide sequence ID" value="XM_002481296.1"/>
</dbReference>
<keyword evidence="4" id="KW-1185">Reference proteome</keyword>
<evidence type="ECO:0000313" key="4">
    <source>
        <dbReference type="Proteomes" id="UP000001745"/>
    </source>
</evidence>
<dbReference type="OMA" id="FHAKYMV"/>
<organism evidence="3 4">
    <name type="scientific">Talaromyces stipitatus (strain ATCC 10500 / CBS 375.48 / QM 6759 / NRRL 1006)</name>
    <name type="common">Penicillium stipitatum</name>
    <dbReference type="NCBI Taxonomy" id="441959"/>
    <lineage>
        <taxon>Eukaryota</taxon>
        <taxon>Fungi</taxon>
        <taxon>Dikarya</taxon>
        <taxon>Ascomycota</taxon>
        <taxon>Pezizomycotina</taxon>
        <taxon>Eurotiomycetes</taxon>
        <taxon>Eurotiomycetidae</taxon>
        <taxon>Eurotiales</taxon>
        <taxon>Trichocomaceae</taxon>
        <taxon>Talaromyces</taxon>
        <taxon>Talaromyces sect. Talaromyces</taxon>
    </lineage>
</organism>
<dbReference type="eggNOG" id="ENOG502QUKR">
    <property type="taxonomic scope" value="Eukaryota"/>
</dbReference>
<evidence type="ECO:0000313" key="3">
    <source>
        <dbReference type="EMBL" id="EED17349.1"/>
    </source>
</evidence>
<feature type="region of interest" description="Disordered" evidence="1">
    <location>
        <begin position="15"/>
        <end position="59"/>
    </location>
</feature>
<feature type="domain" description="PLD phosphodiesterase" evidence="2">
    <location>
        <begin position="530"/>
        <end position="557"/>
    </location>
</feature>
<dbReference type="PhylomeDB" id="B8M954"/>
<dbReference type="AlphaFoldDB" id="B8M954"/>
<dbReference type="SUPFAM" id="SSF56024">
    <property type="entry name" value="Phospholipase D/nuclease"/>
    <property type="match status" value="2"/>
</dbReference>
<gene>
    <name evidence="3" type="ORF">TSTA_111850</name>
</gene>
<dbReference type="Proteomes" id="UP000001745">
    <property type="component" value="Unassembled WGS sequence"/>
</dbReference>
<feature type="compositionally biased region" description="Polar residues" evidence="1">
    <location>
        <begin position="288"/>
        <end position="329"/>
    </location>
</feature>
<dbReference type="GO" id="GO:0032049">
    <property type="term" value="P:cardiolipin biosynthetic process"/>
    <property type="evidence" value="ECO:0007669"/>
    <property type="project" value="UniProtKB-ARBA"/>
</dbReference>
<dbReference type="InterPro" id="IPR025202">
    <property type="entry name" value="PLD-like_dom"/>
</dbReference>
<dbReference type="CDD" id="cd00138">
    <property type="entry name" value="PLDc_SF"/>
    <property type="match status" value="2"/>
</dbReference>
<sequence>MLSDSLYQYAVSDKSVSSELAENPNQSPGEIANRLFNKHKPKASGDNAKPPSRDEVEEEDLQRALECGNWGGQRPSNLFLKCYYNALRSLENQPLAGLVSPCLMGTHGVVPLTIISTLPDINRHTANCIVRAEKEVFLATNFWIYSDASIIITNALRELSRRAGERSDKVVVKIIYDRGSVKQLYENHQNVSPKEYTGDKIQLPAPDDIPNIDMEVINYHRPVLGTFHAKLCTIDRKIGLLQSNNIQDNDNLEMMVHLEGPVVDAMYDMLLISWAKHTKPSLPMISSPAAQRQIPSHHSSLTKAQLPNSTASGSSQRQLEILPESTSTDPHYDYNFVEEARRVNSQLDTRPGETRRDAATRHLNKRTLVHNKEALQNQKLPQPNGPDITESNKMTPYIVMPQHEPVPMALVNREPNGSPGNSNYPVPQNATWLAAVNNAERTIFIQTPNMNAEPLLEPLLNAVRRGVTVTAYVTLGYNDAGELLPGQNGTNEMIAYRLYSSLAIEEEKSRLRIYNYTAKDRKSPVHNKFKHRSSHVKLMIVDETVAIQGNGNLDTQSFFHSTEVNIMIDSPLICKVWREAIDRNQNTSQFGLVSSEDGCWHHPETGAIAEGTIGPDPGRFSWARGIVGAVQRVRGAGGF</sequence>
<dbReference type="PROSITE" id="PS50035">
    <property type="entry name" value="PLD"/>
    <property type="match status" value="1"/>
</dbReference>
<dbReference type="VEuPathDB" id="FungiDB:TSTA_111850"/>
<evidence type="ECO:0000259" key="2">
    <source>
        <dbReference type="PROSITE" id="PS50035"/>
    </source>
</evidence>
<feature type="compositionally biased region" description="Basic and acidic residues" evidence="1">
    <location>
        <begin position="350"/>
        <end position="360"/>
    </location>
</feature>
<dbReference type="GeneID" id="8098840"/>
<dbReference type="Gene3D" id="3.30.870.10">
    <property type="entry name" value="Endonuclease Chain A"/>
    <property type="match status" value="2"/>
</dbReference>
<dbReference type="PANTHER" id="PTHR21248">
    <property type="entry name" value="CARDIOLIPIN SYNTHASE"/>
    <property type="match status" value="1"/>
</dbReference>
<dbReference type="PANTHER" id="PTHR21248:SF22">
    <property type="entry name" value="PHOSPHOLIPASE D"/>
    <property type="match status" value="1"/>
</dbReference>
<feature type="compositionally biased region" description="Polar residues" evidence="1">
    <location>
        <begin position="15"/>
        <end position="28"/>
    </location>
</feature>